<evidence type="ECO:0000313" key="2">
    <source>
        <dbReference type="Proteomes" id="UP000799750"/>
    </source>
</evidence>
<dbReference type="EMBL" id="MU004189">
    <property type="protein sequence ID" value="KAF2495478.1"/>
    <property type="molecule type" value="Genomic_DNA"/>
</dbReference>
<dbReference type="InterPro" id="IPR011008">
    <property type="entry name" value="Dimeric_a/b-barrel"/>
</dbReference>
<reference evidence="1" key="1">
    <citation type="journal article" date="2020" name="Stud. Mycol.">
        <title>101 Dothideomycetes genomes: a test case for predicting lifestyles and emergence of pathogens.</title>
        <authorList>
            <person name="Haridas S."/>
            <person name="Albert R."/>
            <person name="Binder M."/>
            <person name="Bloem J."/>
            <person name="Labutti K."/>
            <person name="Salamov A."/>
            <person name="Andreopoulos B."/>
            <person name="Baker S."/>
            <person name="Barry K."/>
            <person name="Bills G."/>
            <person name="Bluhm B."/>
            <person name="Cannon C."/>
            <person name="Castanera R."/>
            <person name="Culley D."/>
            <person name="Daum C."/>
            <person name="Ezra D."/>
            <person name="Gonzalez J."/>
            <person name="Henrissat B."/>
            <person name="Kuo A."/>
            <person name="Liang C."/>
            <person name="Lipzen A."/>
            <person name="Lutzoni F."/>
            <person name="Magnuson J."/>
            <person name="Mondo S."/>
            <person name="Nolan M."/>
            <person name="Ohm R."/>
            <person name="Pangilinan J."/>
            <person name="Park H.-J."/>
            <person name="Ramirez L."/>
            <person name="Alfaro M."/>
            <person name="Sun H."/>
            <person name="Tritt A."/>
            <person name="Yoshinaga Y."/>
            <person name="Zwiers L.-H."/>
            <person name="Turgeon B."/>
            <person name="Goodwin S."/>
            <person name="Spatafora J."/>
            <person name="Crous P."/>
            <person name="Grigoriev I."/>
        </authorList>
    </citation>
    <scope>NUCLEOTIDE SEQUENCE</scope>
    <source>
        <strain evidence="1">CBS 269.34</strain>
    </source>
</reference>
<dbReference type="Gene3D" id="3.30.70.100">
    <property type="match status" value="1"/>
</dbReference>
<evidence type="ECO:0008006" key="3">
    <source>
        <dbReference type="Google" id="ProtNLM"/>
    </source>
</evidence>
<protein>
    <recommendedName>
        <fullName evidence="3">ABM domain-containing protein</fullName>
    </recommendedName>
</protein>
<dbReference type="AlphaFoldDB" id="A0A6A6QSI9"/>
<proteinExistence type="predicted"/>
<name>A0A6A6QSI9_9PEZI</name>
<accession>A0A6A6QSI9</accession>
<keyword evidence="2" id="KW-1185">Reference proteome</keyword>
<dbReference type="Proteomes" id="UP000799750">
    <property type="component" value="Unassembled WGS sequence"/>
</dbReference>
<dbReference type="SUPFAM" id="SSF54909">
    <property type="entry name" value="Dimeric alpha+beta barrel"/>
    <property type="match status" value="1"/>
</dbReference>
<organism evidence="1 2">
    <name type="scientific">Lophium mytilinum</name>
    <dbReference type="NCBI Taxonomy" id="390894"/>
    <lineage>
        <taxon>Eukaryota</taxon>
        <taxon>Fungi</taxon>
        <taxon>Dikarya</taxon>
        <taxon>Ascomycota</taxon>
        <taxon>Pezizomycotina</taxon>
        <taxon>Dothideomycetes</taxon>
        <taxon>Pleosporomycetidae</taxon>
        <taxon>Mytilinidiales</taxon>
        <taxon>Mytilinidiaceae</taxon>
        <taxon>Lophium</taxon>
    </lineage>
</organism>
<sequence length="145" mass="17844">MSSKQLTLFVNFYNQPSRIEEFKEAHRPVWAACAAEPECLLFDVFQDPEHPGHFRFLDVWNASPKWFETKQLTKPYYSTLWERSKPKWEREMEIQYFEREGEGFSYRTKYLEGTRSMDRDWKTWWKHFAVSFAAYMVVEYWRRRG</sequence>
<dbReference type="OrthoDB" id="4126315at2759"/>
<gene>
    <name evidence="1" type="ORF">BU16DRAFT_561764</name>
</gene>
<evidence type="ECO:0000313" key="1">
    <source>
        <dbReference type="EMBL" id="KAF2495478.1"/>
    </source>
</evidence>